<protein>
    <recommendedName>
        <fullName evidence="6">7,8-dihydroneopterin aldolase</fullName>
        <ecNumber evidence="6">4.1.2.25</ecNumber>
    </recommendedName>
</protein>
<dbReference type="UniPathway" id="UPA00077">
    <property type="reaction ID" value="UER00154"/>
</dbReference>
<dbReference type="EMBL" id="QKSB01000007">
    <property type="protein sequence ID" value="PZE16555.1"/>
    <property type="molecule type" value="Genomic_DNA"/>
</dbReference>
<evidence type="ECO:0000256" key="1">
    <source>
        <dbReference type="ARBA" id="ARBA00001353"/>
    </source>
</evidence>
<dbReference type="EC" id="4.1.2.25" evidence="6"/>
<comment type="catalytic activity">
    <reaction evidence="1 6">
        <text>7,8-dihydroneopterin = 6-hydroxymethyl-7,8-dihydropterin + glycolaldehyde</text>
        <dbReference type="Rhea" id="RHEA:10540"/>
        <dbReference type="ChEBI" id="CHEBI:17001"/>
        <dbReference type="ChEBI" id="CHEBI:17071"/>
        <dbReference type="ChEBI" id="CHEBI:44841"/>
        <dbReference type="EC" id="4.1.2.25"/>
    </reaction>
</comment>
<evidence type="ECO:0000313" key="9">
    <source>
        <dbReference type="Proteomes" id="UP000249248"/>
    </source>
</evidence>
<evidence type="ECO:0000259" key="7">
    <source>
        <dbReference type="SMART" id="SM00905"/>
    </source>
</evidence>
<dbReference type="NCBIfam" id="TIGR00525">
    <property type="entry name" value="folB"/>
    <property type="match status" value="1"/>
</dbReference>
<dbReference type="Pfam" id="PF02152">
    <property type="entry name" value="FolB"/>
    <property type="match status" value="1"/>
</dbReference>
<dbReference type="SMART" id="SM00905">
    <property type="entry name" value="FolB"/>
    <property type="match status" value="1"/>
</dbReference>
<comment type="pathway">
    <text evidence="2 6">Cofactor biosynthesis; tetrahydrofolate biosynthesis; 2-amino-4-hydroxy-6-hydroxymethyl-7,8-dihydropteridine diphosphate from 7,8-dihydroneopterin triphosphate: step 3/4.</text>
</comment>
<dbReference type="Proteomes" id="UP000249248">
    <property type="component" value="Unassembled WGS sequence"/>
</dbReference>
<dbReference type="PANTHER" id="PTHR42844:SF1">
    <property type="entry name" value="DIHYDRONEOPTERIN ALDOLASE 1-RELATED"/>
    <property type="match status" value="1"/>
</dbReference>
<evidence type="ECO:0000256" key="2">
    <source>
        <dbReference type="ARBA" id="ARBA00005013"/>
    </source>
</evidence>
<dbReference type="GO" id="GO:0046656">
    <property type="term" value="P:folic acid biosynthetic process"/>
    <property type="evidence" value="ECO:0007669"/>
    <property type="project" value="UniProtKB-UniRule"/>
</dbReference>
<dbReference type="OrthoDB" id="9803748at2"/>
<dbReference type="PANTHER" id="PTHR42844">
    <property type="entry name" value="DIHYDRONEOPTERIN ALDOLASE 1-RELATED"/>
    <property type="match status" value="1"/>
</dbReference>
<dbReference type="Gene3D" id="3.30.1130.10">
    <property type="match status" value="1"/>
</dbReference>
<comment type="similarity">
    <text evidence="3 6">Belongs to the DHNA family.</text>
</comment>
<keyword evidence="5 6" id="KW-0456">Lyase</keyword>
<accession>A0A2W1NB85</accession>
<evidence type="ECO:0000313" key="8">
    <source>
        <dbReference type="EMBL" id="PZE16555.1"/>
    </source>
</evidence>
<gene>
    <name evidence="8" type="primary">folB</name>
    <name evidence="8" type="ORF">DNU06_11920</name>
</gene>
<keyword evidence="9" id="KW-1185">Reference proteome</keyword>
<dbReference type="RefSeq" id="WP_111063571.1">
    <property type="nucleotide sequence ID" value="NZ_JBHUCU010000017.1"/>
</dbReference>
<dbReference type="SUPFAM" id="SSF55620">
    <property type="entry name" value="Tetrahydrobiopterin biosynthesis enzymes-like"/>
    <property type="match status" value="1"/>
</dbReference>
<organism evidence="8 9">
    <name type="scientific">Putridiphycobacter roseus</name>
    <dbReference type="NCBI Taxonomy" id="2219161"/>
    <lineage>
        <taxon>Bacteria</taxon>
        <taxon>Pseudomonadati</taxon>
        <taxon>Bacteroidota</taxon>
        <taxon>Flavobacteriia</taxon>
        <taxon>Flavobacteriales</taxon>
        <taxon>Crocinitomicaceae</taxon>
        <taxon>Putridiphycobacter</taxon>
    </lineage>
</organism>
<name>A0A2W1NB85_9FLAO</name>
<keyword evidence="4 6" id="KW-0289">Folate biosynthesis</keyword>
<dbReference type="InterPro" id="IPR043133">
    <property type="entry name" value="GTP-CH-I_C/QueF"/>
</dbReference>
<dbReference type="NCBIfam" id="TIGR00526">
    <property type="entry name" value="folB_dom"/>
    <property type="match status" value="1"/>
</dbReference>
<evidence type="ECO:0000256" key="4">
    <source>
        <dbReference type="ARBA" id="ARBA00022909"/>
    </source>
</evidence>
<dbReference type="GO" id="GO:0005737">
    <property type="term" value="C:cytoplasm"/>
    <property type="evidence" value="ECO:0007669"/>
    <property type="project" value="TreeGrafter"/>
</dbReference>
<dbReference type="InterPro" id="IPR006157">
    <property type="entry name" value="FolB_dom"/>
</dbReference>
<evidence type="ECO:0000256" key="6">
    <source>
        <dbReference type="RuleBase" id="RU362079"/>
    </source>
</evidence>
<dbReference type="GO" id="GO:0004150">
    <property type="term" value="F:dihydroneopterin aldolase activity"/>
    <property type="evidence" value="ECO:0007669"/>
    <property type="project" value="UniProtKB-UniRule"/>
</dbReference>
<dbReference type="GO" id="GO:0046654">
    <property type="term" value="P:tetrahydrofolate biosynthetic process"/>
    <property type="evidence" value="ECO:0007669"/>
    <property type="project" value="UniProtKB-UniRule"/>
</dbReference>
<reference evidence="8 9" key="1">
    <citation type="submission" date="2018-06" db="EMBL/GenBank/DDBJ databases">
        <title>The draft genome sequence of Crocinitomix sp. SM1701.</title>
        <authorList>
            <person name="Zhang X."/>
        </authorList>
    </citation>
    <scope>NUCLEOTIDE SEQUENCE [LARGE SCALE GENOMIC DNA]</scope>
    <source>
        <strain evidence="8 9">SM1701</strain>
    </source>
</reference>
<comment type="function">
    <text evidence="6">Catalyzes the conversion of 7,8-dihydroneopterin to 6-hydroxymethyl-7,8-dihydropterin.</text>
</comment>
<sequence>MHFVEVNGIECYSYHGCMNEESVLGGKYIVDVSIETDFSVAAKTDELVDTIDYVRIKEIVAAEMAIRSKLIEHVGQRITNRFKEEFKFFIESTVKIHKVNPPIQGTVRDVSIIIKSKL</sequence>
<comment type="caution">
    <text evidence="8">The sequence shown here is derived from an EMBL/GenBank/DDBJ whole genome shotgun (WGS) entry which is preliminary data.</text>
</comment>
<evidence type="ECO:0000256" key="5">
    <source>
        <dbReference type="ARBA" id="ARBA00023239"/>
    </source>
</evidence>
<dbReference type="InterPro" id="IPR006156">
    <property type="entry name" value="Dihydroneopterin_aldolase"/>
</dbReference>
<evidence type="ECO:0000256" key="3">
    <source>
        <dbReference type="ARBA" id="ARBA00005708"/>
    </source>
</evidence>
<proteinExistence type="inferred from homology"/>
<feature type="domain" description="Dihydroneopterin aldolase/epimerase" evidence="7">
    <location>
        <begin position="4"/>
        <end position="116"/>
    </location>
</feature>
<dbReference type="AlphaFoldDB" id="A0A2W1NB85"/>